<dbReference type="EMBL" id="BMWX01000007">
    <property type="protein sequence ID" value="GGZ37925.1"/>
    <property type="molecule type" value="Genomic_DNA"/>
</dbReference>
<dbReference type="SUPFAM" id="SSF51182">
    <property type="entry name" value="RmlC-like cupins"/>
    <property type="match status" value="1"/>
</dbReference>
<accession>A0A918QBI7</accession>
<dbReference type="PANTHER" id="PTHR21047">
    <property type="entry name" value="DTDP-6-DEOXY-D-GLUCOSE-3,5 EPIMERASE"/>
    <property type="match status" value="1"/>
</dbReference>
<evidence type="ECO:0000313" key="8">
    <source>
        <dbReference type="EMBL" id="GGZ37925.1"/>
    </source>
</evidence>
<keyword evidence="9" id="KW-1185">Reference proteome</keyword>
<dbReference type="EC" id="5.1.3.13" evidence="3"/>
<evidence type="ECO:0000256" key="3">
    <source>
        <dbReference type="ARBA" id="ARBA00012098"/>
    </source>
</evidence>
<dbReference type="PANTHER" id="PTHR21047:SF2">
    <property type="entry name" value="THYMIDINE DIPHOSPHO-4-KETO-RHAMNOSE 3,5-EPIMERASE"/>
    <property type="match status" value="1"/>
</dbReference>
<dbReference type="AlphaFoldDB" id="A0A918QBI7"/>
<sequence>MNFCQDNESKLSKGALRGFHYQRNPCAQTKLVIALHGERLDVTVDIRNGLPTFGKHISMLLSSENKKQLFIPRGFQMDLLFKAIKRYCLLS</sequence>
<dbReference type="Pfam" id="PF00908">
    <property type="entry name" value="dTDP_sugar_isom"/>
    <property type="match status" value="1"/>
</dbReference>
<evidence type="ECO:0000256" key="6">
    <source>
        <dbReference type="ARBA" id="ARBA00031424"/>
    </source>
</evidence>
<evidence type="ECO:0000256" key="4">
    <source>
        <dbReference type="ARBA" id="ARBA00019595"/>
    </source>
</evidence>
<comment type="function">
    <text evidence="2">Catalyzes the epimerization of the C3' and C5'positions of dTDP-6-deoxy-D-xylo-4-hexulose, forming dTDP-6-deoxy-L-lyxo-4-hexulose.</text>
</comment>
<dbReference type="RefSeq" id="WP_205745010.1">
    <property type="nucleotide sequence ID" value="NZ_BMWX01000007.1"/>
</dbReference>
<dbReference type="InterPro" id="IPR000888">
    <property type="entry name" value="RmlC-like"/>
</dbReference>
<evidence type="ECO:0000256" key="2">
    <source>
        <dbReference type="ARBA" id="ARBA00001997"/>
    </source>
</evidence>
<evidence type="ECO:0000313" key="9">
    <source>
        <dbReference type="Proteomes" id="UP000619457"/>
    </source>
</evidence>
<gene>
    <name evidence="8" type="ORF">GCM10007049_33980</name>
</gene>
<evidence type="ECO:0000256" key="1">
    <source>
        <dbReference type="ARBA" id="ARBA00001298"/>
    </source>
</evidence>
<reference evidence="8" key="1">
    <citation type="journal article" date="2014" name="Int. J. Syst. Evol. Microbiol.">
        <title>Complete genome sequence of Corynebacterium casei LMG S-19264T (=DSM 44701T), isolated from a smear-ripened cheese.</title>
        <authorList>
            <consortium name="US DOE Joint Genome Institute (JGI-PGF)"/>
            <person name="Walter F."/>
            <person name="Albersmeier A."/>
            <person name="Kalinowski J."/>
            <person name="Ruckert C."/>
        </authorList>
    </citation>
    <scope>NUCLEOTIDE SEQUENCE</scope>
    <source>
        <strain evidence="8">KCTC 12368</strain>
    </source>
</reference>
<reference evidence="8" key="2">
    <citation type="submission" date="2020-09" db="EMBL/GenBank/DDBJ databases">
        <authorList>
            <person name="Sun Q."/>
            <person name="Kim S."/>
        </authorList>
    </citation>
    <scope>NUCLEOTIDE SEQUENCE</scope>
    <source>
        <strain evidence="8">KCTC 12368</strain>
    </source>
</reference>
<dbReference type="GO" id="GO:0000271">
    <property type="term" value="P:polysaccharide biosynthetic process"/>
    <property type="evidence" value="ECO:0007669"/>
    <property type="project" value="TreeGrafter"/>
</dbReference>
<organism evidence="8 9">
    <name type="scientific">Echinicola pacifica</name>
    <dbReference type="NCBI Taxonomy" id="346377"/>
    <lineage>
        <taxon>Bacteria</taxon>
        <taxon>Pseudomonadati</taxon>
        <taxon>Bacteroidota</taxon>
        <taxon>Cytophagia</taxon>
        <taxon>Cytophagales</taxon>
        <taxon>Cyclobacteriaceae</taxon>
        <taxon>Echinicola</taxon>
    </lineage>
</organism>
<dbReference type="InterPro" id="IPR011051">
    <property type="entry name" value="RmlC_Cupin_sf"/>
</dbReference>
<dbReference type="InterPro" id="IPR014710">
    <property type="entry name" value="RmlC-like_jellyroll"/>
</dbReference>
<dbReference type="GO" id="GO:0019305">
    <property type="term" value="P:dTDP-rhamnose biosynthetic process"/>
    <property type="evidence" value="ECO:0007669"/>
    <property type="project" value="TreeGrafter"/>
</dbReference>
<comment type="catalytic activity">
    <reaction evidence="1">
        <text>dTDP-4-dehydro-6-deoxy-alpha-D-glucose = dTDP-4-dehydro-beta-L-rhamnose</text>
        <dbReference type="Rhea" id="RHEA:16969"/>
        <dbReference type="ChEBI" id="CHEBI:57649"/>
        <dbReference type="ChEBI" id="CHEBI:62830"/>
        <dbReference type="EC" id="5.1.3.13"/>
    </reaction>
</comment>
<proteinExistence type="predicted"/>
<name>A0A918QBI7_9BACT</name>
<dbReference type="GO" id="GO:0005829">
    <property type="term" value="C:cytosol"/>
    <property type="evidence" value="ECO:0007669"/>
    <property type="project" value="TreeGrafter"/>
</dbReference>
<evidence type="ECO:0000256" key="5">
    <source>
        <dbReference type="ARBA" id="ARBA00029758"/>
    </source>
</evidence>
<comment type="caution">
    <text evidence="8">The sequence shown here is derived from an EMBL/GenBank/DDBJ whole genome shotgun (WGS) entry which is preliminary data.</text>
</comment>
<dbReference type="Proteomes" id="UP000619457">
    <property type="component" value="Unassembled WGS sequence"/>
</dbReference>
<dbReference type="Gene3D" id="2.60.120.10">
    <property type="entry name" value="Jelly Rolls"/>
    <property type="match status" value="1"/>
</dbReference>
<dbReference type="GO" id="GO:0008830">
    <property type="term" value="F:dTDP-4-dehydrorhamnose 3,5-epimerase activity"/>
    <property type="evidence" value="ECO:0007669"/>
    <property type="project" value="UniProtKB-EC"/>
</dbReference>
<protein>
    <recommendedName>
        <fullName evidence="4">dTDP-4-dehydrorhamnose 3,5-epimerase</fullName>
        <ecNumber evidence="3">5.1.3.13</ecNumber>
    </recommendedName>
    <alternativeName>
        <fullName evidence="6">Thymidine diphospho-4-keto-rhamnose 3,5-epimerase</fullName>
    </alternativeName>
    <alternativeName>
        <fullName evidence="5">dTDP-4-keto-6-deoxyglucose 3,5-epimerase</fullName>
    </alternativeName>
    <alternativeName>
        <fullName evidence="7">dTDP-6-deoxy-D-xylo-4-hexulose 3,5-epimerase</fullName>
    </alternativeName>
</protein>
<evidence type="ECO:0000256" key="7">
    <source>
        <dbReference type="ARBA" id="ARBA00033311"/>
    </source>
</evidence>